<sequence length="297" mass="31230">MSAAPLDSLAACLCVLGIAGCPGQEPGSEDDAQGDDSTSADSDPGSGAPELSLEPAEVAWILDWEAGQASFDEETGSWEVTNDLGYAIHLESGWVASYAVSLTPCAGALPGSLPLESGRRSRASLATGDTLARPQGGHPGDTDPSAWVFELFERTHEPGPIPTYADPLAIEGDVYCGGHYVIAPSLAAEQAAIQDGDDDPELVAASLFMRGSWIEPGGTEPVPFSLRDEQAYGKLHDIAESFEIAPTATPGELMEVRLVRHVDAIFDGVDFATMSDADASWQVLRNLTTQLHFEVSG</sequence>
<name>A6G2X7_9BACT</name>
<gene>
    <name evidence="2" type="ORF">PPSIR1_32048</name>
</gene>
<feature type="region of interest" description="Disordered" evidence="1">
    <location>
        <begin position="24"/>
        <end position="51"/>
    </location>
</feature>
<dbReference type="OrthoDB" id="5515461at2"/>
<organism evidence="2 3">
    <name type="scientific">Plesiocystis pacifica SIR-1</name>
    <dbReference type="NCBI Taxonomy" id="391625"/>
    <lineage>
        <taxon>Bacteria</taxon>
        <taxon>Pseudomonadati</taxon>
        <taxon>Myxococcota</taxon>
        <taxon>Polyangia</taxon>
        <taxon>Nannocystales</taxon>
        <taxon>Nannocystaceae</taxon>
        <taxon>Plesiocystis</taxon>
    </lineage>
</organism>
<dbReference type="RefSeq" id="WP_006971076.1">
    <property type="nucleotide sequence ID" value="NZ_ABCS01000016.1"/>
</dbReference>
<dbReference type="EMBL" id="ABCS01000016">
    <property type="protein sequence ID" value="EDM79827.1"/>
    <property type="molecule type" value="Genomic_DNA"/>
</dbReference>
<keyword evidence="3" id="KW-1185">Reference proteome</keyword>
<accession>A6G2X7</accession>
<dbReference type="AlphaFoldDB" id="A6G2X7"/>
<proteinExistence type="predicted"/>
<evidence type="ECO:0000313" key="3">
    <source>
        <dbReference type="Proteomes" id="UP000005801"/>
    </source>
</evidence>
<evidence type="ECO:0000256" key="1">
    <source>
        <dbReference type="SAM" id="MobiDB-lite"/>
    </source>
</evidence>
<comment type="caution">
    <text evidence="2">The sequence shown here is derived from an EMBL/GenBank/DDBJ whole genome shotgun (WGS) entry which is preliminary data.</text>
</comment>
<dbReference type="Proteomes" id="UP000005801">
    <property type="component" value="Unassembled WGS sequence"/>
</dbReference>
<reference evidence="2 3" key="1">
    <citation type="submission" date="2007-06" db="EMBL/GenBank/DDBJ databases">
        <authorList>
            <person name="Shimkets L."/>
            <person name="Ferriera S."/>
            <person name="Johnson J."/>
            <person name="Kravitz S."/>
            <person name="Beeson K."/>
            <person name="Sutton G."/>
            <person name="Rogers Y.-H."/>
            <person name="Friedman R."/>
            <person name="Frazier M."/>
            <person name="Venter J.C."/>
        </authorList>
    </citation>
    <scope>NUCLEOTIDE SEQUENCE [LARGE SCALE GENOMIC DNA]</scope>
    <source>
        <strain evidence="2 3">SIR-1</strain>
    </source>
</reference>
<protein>
    <submittedName>
        <fullName evidence="2">Uncharacterized protein</fullName>
    </submittedName>
</protein>
<evidence type="ECO:0000313" key="2">
    <source>
        <dbReference type="EMBL" id="EDM79827.1"/>
    </source>
</evidence>